<dbReference type="InterPro" id="IPR027443">
    <property type="entry name" value="IPNS-like_sf"/>
</dbReference>
<comment type="similarity">
    <text evidence="1">Belongs to the aspartyl/asparaginyl beta-hydroxylase family.</text>
</comment>
<keyword evidence="3" id="KW-0560">Oxidoreductase</keyword>
<organism evidence="6 7">
    <name type="scientific">Flavobacterium limi</name>
    <dbReference type="NCBI Taxonomy" id="2045105"/>
    <lineage>
        <taxon>Bacteria</taxon>
        <taxon>Pseudomonadati</taxon>
        <taxon>Bacteroidota</taxon>
        <taxon>Flavobacteriia</taxon>
        <taxon>Flavobacteriales</taxon>
        <taxon>Flavobacteriaceae</taxon>
        <taxon>Flavobacterium</taxon>
    </lineage>
</organism>
<reference evidence="7" key="1">
    <citation type="journal article" date="2019" name="Int. J. Syst. Evol. Microbiol.">
        <title>The Global Catalogue of Microorganisms (GCM) 10K type strain sequencing project: providing services to taxonomists for standard genome sequencing and annotation.</title>
        <authorList>
            <consortium name="The Broad Institute Genomics Platform"/>
            <consortium name="The Broad Institute Genome Sequencing Center for Infectious Disease"/>
            <person name="Wu L."/>
            <person name="Ma J."/>
        </authorList>
    </citation>
    <scope>NUCLEOTIDE SEQUENCE [LARGE SCALE GENOMIC DNA]</scope>
    <source>
        <strain evidence="7">CGMCC 1.16060</strain>
    </source>
</reference>
<accession>A0ABQ1TS72</accession>
<feature type="domain" description="Aspartyl/asparaginy/proline hydroxylase" evidence="5">
    <location>
        <begin position="40"/>
        <end position="189"/>
    </location>
</feature>
<dbReference type="PANTHER" id="PTHR46332">
    <property type="entry name" value="ASPARTATE BETA-HYDROXYLASE DOMAIN-CONTAINING PROTEIN 2"/>
    <property type="match status" value="1"/>
</dbReference>
<dbReference type="Pfam" id="PF05118">
    <property type="entry name" value="Asp_Arg_Hydrox"/>
    <property type="match status" value="1"/>
</dbReference>
<protein>
    <recommendedName>
        <fullName evidence="5">Aspartyl/asparaginy/proline hydroxylase domain-containing protein</fullName>
    </recommendedName>
</protein>
<evidence type="ECO:0000256" key="2">
    <source>
        <dbReference type="ARBA" id="ARBA00022964"/>
    </source>
</evidence>
<dbReference type="InterPro" id="IPR007803">
    <property type="entry name" value="Asp/Arg/Pro-Hydrxlase"/>
</dbReference>
<dbReference type="Gene3D" id="2.60.120.330">
    <property type="entry name" value="B-lactam Antibiotic, Isopenicillin N Synthase, Chain"/>
    <property type="match status" value="1"/>
</dbReference>
<dbReference type="EMBL" id="BMKP01000001">
    <property type="protein sequence ID" value="GGF01244.1"/>
    <property type="molecule type" value="Genomic_DNA"/>
</dbReference>
<keyword evidence="7" id="KW-1185">Reference proteome</keyword>
<dbReference type="RefSeq" id="WP_163391676.1">
    <property type="nucleotide sequence ID" value="NZ_BMKP01000001.1"/>
</dbReference>
<keyword evidence="4" id="KW-1133">Transmembrane helix</keyword>
<keyword evidence="4" id="KW-0472">Membrane</keyword>
<evidence type="ECO:0000256" key="4">
    <source>
        <dbReference type="SAM" id="Phobius"/>
    </source>
</evidence>
<dbReference type="PANTHER" id="PTHR46332:SF5">
    <property type="entry name" value="ASPARTATE BETA-HYDROXYLASE DOMAIN CONTAINING 2"/>
    <property type="match status" value="1"/>
</dbReference>
<sequence length="247" mass="28793">MKQKIQLWFNDLDPTAKYFGDEPPIINVDNYPEVIDIKKNLGILYDELKQFLLVNEMDPYFNTSLVNNEKDWKTIGLKVWGIPLRKKAKKFPLTNALLKQHTSILTFSFNKLEPHSVIKPHSGDCNGTIRIHIGLDVPEALPMCGFKVKGVEQPWENGEAFGFIDAFEHESWNRTSSPRYIILLDIIRPELKKWKNYICFRVLMSLLLQKIVYVFPFLLKSPDWFKKSIFVLLGLPKYILSIFSSEK</sequence>
<evidence type="ECO:0000313" key="7">
    <source>
        <dbReference type="Proteomes" id="UP000655016"/>
    </source>
</evidence>
<keyword evidence="2" id="KW-0223">Dioxygenase</keyword>
<keyword evidence="4" id="KW-0812">Transmembrane</keyword>
<name>A0ABQ1TS72_9FLAO</name>
<evidence type="ECO:0000256" key="3">
    <source>
        <dbReference type="ARBA" id="ARBA00023002"/>
    </source>
</evidence>
<dbReference type="Proteomes" id="UP000655016">
    <property type="component" value="Unassembled WGS sequence"/>
</dbReference>
<feature type="transmembrane region" description="Helical" evidence="4">
    <location>
        <begin position="198"/>
        <end position="218"/>
    </location>
</feature>
<evidence type="ECO:0000313" key="6">
    <source>
        <dbReference type="EMBL" id="GGF01244.1"/>
    </source>
</evidence>
<proteinExistence type="inferred from homology"/>
<evidence type="ECO:0000256" key="1">
    <source>
        <dbReference type="ARBA" id="ARBA00007730"/>
    </source>
</evidence>
<dbReference type="SUPFAM" id="SSF51197">
    <property type="entry name" value="Clavaminate synthase-like"/>
    <property type="match status" value="1"/>
</dbReference>
<dbReference type="InterPro" id="IPR051821">
    <property type="entry name" value="Asp/Asn_beta-hydroxylase"/>
</dbReference>
<comment type="caution">
    <text evidence="6">The sequence shown here is derived from an EMBL/GenBank/DDBJ whole genome shotgun (WGS) entry which is preliminary data.</text>
</comment>
<evidence type="ECO:0000259" key="5">
    <source>
        <dbReference type="Pfam" id="PF05118"/>
    </source>
</evidence>
<gene>
    <name evidence="6" type="ORF">GCM10011518_08360</name>
</gene>